<proteinExistence type="predicted"/>
<dbReference type="Proteomes" id="UP000186026">
    <property type="component" value="Unassembled WGS sequence"/>
</dbReference>
<protein>
    <submittedName>
        <fullName evidence="1">Uncharacterized protein</fullName>
    </submittedName>
</protein>
<name>A0A1N7Q360_9BACT</name>
<dbReference type="STRING" id="529505.SAMN05421761_1272"/>
<keyword evidence="2" id="KW-1185">Reference proteome</keyword>
<reference evidence="2" key="1">
    <citation type="submission" date="2017-01" db="EMBL/GenBank/DDBJ databases">
        <authorList>
            <person name="Varghese N."/>
            <person name="Submissions S."/>
        </authorList>
    </citation>
    <scope>NUCLEOTIDE SEQUENCE [LARGE SCALE GENOMIC DNA]</scope>
    <source>
        <strain evidence="2">DSM 46698</strain>
    </source>
</reference>
<accession>A0A1N7Q360</accession>
<organism evidence="1 2">
    <name type="scientific">Belliella pelovolcani</name>
    <dbReference type="NCBI Taxonomy" id="529505"/>
    <lineage>
        <taxon>Bacteria</taxon>
        <taxon>Pseudomonadati</taxon>
        <taxon>Bacteroidota</taxon>
        <taxon>Cytophagia</taxon>
        <taxon>Cytophagales</taxon>
        <taxon>Cyclobacteriaceae</taxon>
        <taxon>Belliella</taxon>
    </lineage>
</organism>
<gene>
    <name evidence="1" type="ORF">SAMN05421761_1272</name>
</gene>
<dbReference type="AlphaFoldDB" id="A0A1N7Q360"/>
<dbReference type="EMBL" id="FTOP01000027">
    <property type="protein sequence ID" value="SIT17265.1"/>
    <property type="molecule type" value="Genomic_DNA"/>
</dbReference>
<dbReference type="OrthoDB" id="839194at2"/>
<sequence length="135" mass="15581">MKNFGLFQMFVLFLSFALLSCERESRAINKVRVTYLPEYTNVMVPVTCESIDFMLTFRDTKVISDKAFLTSLSKELQGLKANDSIRSIDIRIKILIDYSNKTDTLCLGEFFDTILNGNLMEDNPRLLDLIKSEIY</sequence>
<dbReference type="PROSITE" id="PS51257">
    <property type="entry name" value="PROKAR_LIPOPROTEIN"/>
    <property type="match status" value="1"/>
</dbReference>
<evidence type="ECO:0000313" key="2">
    <source>
        <dbReference type="Proteomes" id="UP000186026"/>
    </source>
</evidence>
<evidence type="ECO:0000313" key="1">
    <source>
        <dbReference type="EMBL" id="SIT17265.1"/>
    </source>
</evidence>